<dbReference type="InterPro" id="IPR029063">
    <property type="entry name" value="SAM-dependent_MTases_sf"/>
</dbReference>
<keyword evidence="3" id="KW-0949">S-adenosyl-L-methionine</keyword>
<dbReference type="PANTHER" id="PTHR43464:SF19">
    <property type="entry name" value="UBIQUINONE BIOSYNTHESIS O-METHYLTRANSFERASE, MITOCHONDRIAL"/>
    <property type="match status" value="1"/>
</dbReference>
<dbReference type="CDD" id="cd02440">
    <property type="entry name" value="AdoMet_MTases"/>
    <property type="match status" value="1"/>
</dbReference>
<accession>A0ABT1PTW9</accession>
<dbReference type="Pfam" id="PF13489">
    <property type="entry name" value="Methyltransf_23"/>
    <property type="match status" value="1"/>
</dbReference>
<dbReference type="PANTHER" id="PTHR43464">
    <property type="entry name" value="METHYLTRANSFERASE"/>
    <property type="match status" value="1"/>
</dbReference>
<evidence type="ECO:0000256" key="3">
    <source>
        <dbReference type="ARBA" id="ARBA00022691"/>
    </source>
</evidence>
<dbReference type="GO" id="GO:0008168">
    <property type="term" value="F:methyltransferase activity"/>
    <property type="evidence" value="ECO:0007669"/>
    <property type="project" value="UniProtKB-KW"/>
</dbReference>
<dbReference type="GO" id="GO:0032259">
    <property type="term" value="P:methylation"/>
    <property type="evidence" value="ECO:0007669"/>
    <property type="project" value="UniProtKB-KW"/>
</dbReference>
<evidence type="ECO:0000313" key="4">
    <source>
        <dbReference type="EMBL" id="MCQ4081126.1"/>
    </source>
</evidence>
<dbReference type="EMBL" id="JANFNG010000006">
    <property type="protein sequence ID" value="MCQ4081126.1"/>
    <property type="molecule type" value="Genomic_DNA"/>
</dbReference>
<protein>
    <submittedName>
        <fullName evidence="4">Methyltransferase domain-containing protein</fullName>
    </submittedName>
</protein>
<dbReference type="Gene3D" id="3.40.50.150">
    <property type="entry name" value="Vaccinia Virus protein VP39"/>
    <property type="match status" value="1"/>
</dbReference>
<proteinExistence type="predicted"/>
<dbReference type="SUPFAM" id="SSF53335">
    <property type="entry name" value="S-adenosyl-L-methionine-dependent methyltransferases"/>
    <property type="match status" value="1"/>
</dbReference>
<evidence type="ECO:0000256" key="2">
    <source>
        <dbReference type="ARBA" id="ARBA00022679"/>
    </source>
</evidence>
<evidence type="ECO:0000256" key="1">
    <source>
        <dbReference type="ARBA" id="ARBA00022603"/>
    </source>
</evidence>
<comment type="caution">
    <text evidence="4">The sequence shown here is derived from an EMBL/GenBank/DDBJ whole genome shotgun (WGS) entry which is preliminary data.</text>
</comment>
<reference evidence="4" key="1">
    <citation type="submission" date="2022-06" db="EMBL/GenBank/DDBJ databases">
        <title>Draft genome sequence of Streptomyces sp. RB6PN25 isolated from peat swamp forest in Thailand.</title>
        <authorList>
            <person name="Duangmal K."/>
            <person name="Klaysubun C."/>
        </authorList>
    </citation>
    <scope>NUCLEOTIDE SEQUENCE</scope>
    <source>
        <strain evidence="4">RB6PN25</strain>
    </source>
</reference>
<dbReference type="Proteomes" id="UP001057702">
    <property type="component" value="Unassembled WGS sequence"/>
</dbReference>
<gene>
    <name evidence="4" type="ORF">NGB36_11055</name>
</gene>
<keyword evidence="1 4" id="KW-0489">Methyltransferase</keyword>
<evidence type="ECO:0000313" key="5">
    <source>
        <dbReference type="Proteomes" id="UP001057702"/>
    </source>
</evidence>
<keyword evidence="2" id="KW-0808">Transferase</keyword>
<name>A0ABT1PTW9_9ACTN</name>
<keyword evidence="5" id="KW-1185">Reference proteome</keyword>
<sequence>MVGAGENSARQGGPPAVRQLATGVQPYYAQNAKFLGQRYGGVTFEEVHGGVLDLLPPAPAVVVDVGAGTGRDAAALARRGYQVVAVEPVRELREVAQRLHPSEDVGWVEDCLPELSRLEGTFQLALLSAVWMHLPPVARGRAMERLVTLLAPAGLLVISLRRGAPPTDRVMFDVPAEEVARNGGRAGLRLVRLVEEGADRLGRSEVWWHTVVLRKGDE</sequence>
<organism evidence="4 5">
    <name type="scientific">Streptomyces humicola</name>
    <dbReference type="NCBI Taxonomy" id="2953240"/>
    <lineage>
        <taxon>Bacteria</taxon>
        <taxon>Bacillati</taxon>
        <taxon>Actinomycetota</taxon>
        <taxon>Actinomycetes</taxon>
        <taxon>Kitasatosporales</taxon>
        <taxon>Streptomycetaceae</taxon>
        <taxon>Streptomyces</taxon>
    </lineage>
</organism>
<dbReference type="RefSeq" id="WP_255920032.1">
    <property type="nucleotide sequence ID" value="NZ_JANFNG010000006.1"/>
</dbReference>